<reference evidence="12 13" key="1">
    <citation type="submission" date="2018-12" db="EMBL/GenBank/DDBJ databases">
        <authorList>
            <person name="Chong R.A."/>
        </authorList>
    </citation>
    <scope>NUCLEOTIDE SEQUENCE [LARGE SCALE GENOMIC DNA]</scope>
    <source>
        <strain evidence="12 13">Aar</strain>
    </source>
</reference>
<evidence type="ECO:0000256" key="8">
    <source>
        <dbReference type="ARBA" id="ARBA00023210"/>
    </source>
</evidence>
<evidence type="ECO:0000259" key="11">
    <source>
        <dbReference type="PROSITE" id="PS51706"/>
    </source>
</evidence>
<comment type="similarity">
    <text evidence="2 10">Belongs to the TRAFAC class TrmE-Era-EngA-EngB-Septin-like GTPase superfamily. EngB GTPase family.</text>
</comment>
<accession>A0A4D6XTF0</accession>
<dbReference type="PROSITE" id="PS51706">
    <property type="entry name" value="G_ENGB"/>
    <property type="match status" value="1"/>
</dbReference>
<gene>
    <name evidence="10" type="primary">engB</name>
    <name evidence="12" type="ORF">D9V59_02175</name>
</gene>
<dbReference type="Gene3D" id="3.40.50.300">
    <property type="entry name" value="P-loop containing nucleotide triphosphate hydrolases"/>
    <property type="match status" value="1"/>
</dbReference>
<dbReference type="GO" id="GO:0000917">
    <property type="term" value="P:division septum assembly"/>
    <property type="evidence" value="ECO:0007669"/>
    <property type="project" value="UniProtKB-KW"/>
</dbReference>
<evidence type="ECO:0000313" key="12">
    <source>
        <dbReference type="EMBL" id="QCI16095.1"/>
    </source>
</evidence>
<feature type="domain" description="EngB-type G" evidence="11">
    <location>
        <begin position="25"/>
        <end position="199"/>
    </location>
</feature>
<protein>
    <recommendedName>
        <fullName evidence="10">Probable GTP-binding protein EngB</fullName>
    </recommendedName>
</protein>
<dbReference type="NCBIfam" id="TIGR00231">
    <property type="entry name" value="small_GTP"/>
    <property type="match status" value="1"/>
</dbReference>
<dbReference type="OrthoDB" id="9804921at2"/>
<keyword evidence="3 10" id="KW-0132">Cell division</keyword>
<keyword evidence="5 10" id="KW-0547">Nucleotide-binding</keyword>
<reference evidence="12 13" key="2">
    <citation type="submission" date="2019-05" db="EMBL/GenBank/DDBJ databases">
        <title>Genome evolution of the obligate endosymbiont Buchnera aphidicola.</title>
        <authorList>
            <person name="Moran N.A."/>
        </authorList>
    </citation>
    <scope>NUCLEOTIDE SEQUENCE [LARGE SCALE GENOMIC DNA]</scope>
    <source>
        <strain evidence="12 13">Aar</strain>
    </source>
</reference>
<dbReference type="InterPro" id="IPR005225">
    <property type="entry name" value="Small_GTP-bd"/>
</dbReference>
<dbReference type="GO" id="GO:0005829">
    <property type="term" value="C:cytosol"/>
    <property type="evidence" value="ECO:0007669"/>
    <property type="project" value="TreeGrafter"/>
</dbReference>
<evidence type="ECO:0000256" key="2">
    <source>
        <dbReference type="ARBA" id="ARBA00009638"/>
    </source>
</evidence>
<keyword evidence="6" id="KW-0460">Magnesium</keyword>
<dbReference type="AlphaFoldDB" id="A0A4D6XTF0"/>
<dbReference type="InterPro" id="IPR019987">
    <property type="entry name" value="GTP-bd_ribosome_bio_YsxC"/>
</dbReference>
<dbReference type="EMBL" id="CP034900">
    <property type="protein sequence ID" value="QCI16095.1"/>
    <property type="molecule type" value="Genomic_DNA"/>
</dbReference>
<evidence type="ECO:0000256" key="3">
    <source>
        <dbReference type="ARBA" id="ARBA00022618"/>
    </source>
</evidence>
<keyword evidence="8 10" id="KW-0717">Septation</keyword>
<dbReference type="HAMAP" id="MF_00321">
    <property type="entry name" value="GTPase_EngB"/>
    <property type="match status" value="1"/>
</dbReference>
<keyword evidence="4" id="KW-0479">Metal-binding</keyword>
<dbReference type="Proteomes" id="UP000298654">
    <property type="component" value="Chromosome"/>
</dbReference>
<dbReference type="PANTHER" id="PTHR11649">
    <property type="entry name" value="MSS1/TRME-RELATED GTP-BINDING PROTEIN"/>
    <property type="match status" value="1"/>
</dbReference>
<dbReference type="Pfam" id="PF01926">
    <property type="entry name" value="MMR_HSR1"/>
    <property type="match status" value="1"/>
</dbReference>
<name>A0A4D6XTF0_9GAMM</name>
<evidence type="ECO:0000256" key="10">
    <source>
        <dbReference type="HAMAP-Rule" id="MF_00321"/>
    </source>
</evidence>
<sequence>MKLLDYKKTSFLKSYVNISDIDIQYGIEIAFIGYSNSGKSTVINTLTKQKKISRSSKTPGRTQLINFFEIVPNFRIVDLPGYGYANAPLLIREKWQKNTYDYLKKRNQIKGFVFLMDIRYPFKKLDYIIIDIAKKRNTSILVLLNKCDKLKKYQQKIQFNKAFKELQFLLNSFEIELFSSFKKIGIKKLKFQLNNWYNQYTILNN</sequence>
<proteinExistence type="inferred from homology"/>
<evidence type="ECO:0000256" key="5">
    <source>
        <dbReference type="ARBA" id="ARBA00022741"/>
    </source>
</evidence>
<evidence type="ECO:0000256" key="4">
    <source>
        <dbReference type="ARBA" id="ARBA00022723"/>
    </source>
</evidence>
<evidence type="ECO:0000256" key="1">
    <source>
        <dbReference type="ARBA" id="ARBA00001946"/>
    </source>
</evidence>
<evidence type="ECO:0000313" key="13">
    <source>
        <dbReference type="Proteomes" id="UP000298654"/>
    </source>
</evidence>
<comment type="cofactor">
    <cofactor evidence="1">
        <name>Mg(2+)</name>
        <dbReference type="ChEBI" id="CHEBI:18420"/>
    </cofactor>
</comment>
<dbReference type="SUPFAM" id="SSF52540">
    <property type="entry name" value="P-loop containing nucleoside triphosphate hydrolases"/>
    <property type="match status" value="1"/>
</dbReference>
<dbReference type="RefSeq" id="WP_158364667.1">
    <property type="nucleotide sequence ID" value="NZ_CP034900.1"/>
</dbReference>
<evidence type="ECO:0000256" key="6">
    <source>
        <dbReference type="ARBA" id="ARBA00022842"/>
    </source>
</evidence>
<dbReference type="PANTHER" id="PTHR11649:SF13">
    <property type="entry name" value="ENGB-TYPE G DOMAIN-CONTAINING PROTEIN"/>
    <property type="match status" value="1"/>
</dbReference>
<dbReference type="GO" id="GO:0005525">
    <property type="term" value="F:GTP binding"/>
    <property type="evidence" value="ECO:0007669"/>
    <property type="project" value="UniProtKB-UniRule"/>
</dbReference>
<keyword evidence="9 10" id="KW-0131">Cell cycle</keyword>
<dbReference type="NCBIfam" id="TIGR03598">
    <property type="entry name" value="GTPase_YsxC"/>
    <property type="match status" value="1"/>
</dbReference>
<dbReference type="GO" id="GO:0046872">
    <property type="term" value="F:metal ion binding"/>
    <property type="evidence" value="ECO:0007669"/>
    <property type="project" value="UniProtKB-KW"/>
</dbReference>
<comment type="function">
    <text evidence="10">Necessary for normal cell division and for the maintenance of normal septation.</text>
</comment>
<dbReference type="InterPro" id="IPR027417">
    <property type="entry name" value="P-loop_NTPase"/>
</dbReference>
<keyword evidence="7 10" id="KW-0342">GTP-binding</keyword>
<evidence type="ECO:0000256" key="7">
    <source>
        <dbReference type="ARBA" id="ARBA00023134"/>
    </source>
</evidence>
<evidence type="ECO:0000256" key="9">
    <source>
        <dbReference type="ARBA" id="ARBA00023306"/>
    </source>
</evidence>
<dbReference type="CDD" id="cd01876">
    <property type="entry name" value="YihA_EngB"/>
    <property type="match status" value="1"/>
</dbReference>
<dbReference type="InterPro" id="IPR030393">
    <property type="entry name" value="G_ENGB_dom"/>
</dbReference>
<dbReference type="InterPro" id="IPR006073">
    <property type="entry name" value="GTP-bd"/>
</dbReference>
<organism evidence="12 13">
    <name type="scientific">Buchnera aphidicola</name>
    <name type="common">Artemisaphis artemisicola</name>
    <dbReference type="NCBI Taxonomy" id="1241836"/>
    <lineage>
        <taxon>Bacteria</taxon>
        <taxon>Pseudomonadati</taxon>
        <taxon>Pseudomonadota</taxon>
        <taxon>Gammaproteobacteria</taxon>
        <taxon>Enterobacterales</taxon>
        <taxon>Erwiniaceae</taxon>
        <taxon>Buchnera</taxon>
    </lineage>
</organism>